<evidence type="ECO:0000256" key="2">
    <source>
        <dbReference type="ARBA" id="ARBA00004366"/>
    </source>
</evidence>
<name>A0A6B0RA43_9CETA</name>
<dbReference type="Pfam" id="PF02936">
    <property type="entry name" value="COX4"/>
    <property type="match status" value="1"/>
</dbReference>
<dbReference type="CDD" id="cd00922">
    <property type="entry name" value="Cyt_c_Oxidase_IV"/>
    <property type="match status" value="1"/>
</dbReference>
<evidence type="ECO:0000256" key="14">
    <source>
        <dbReference type="ARBA" id="ARBA00022792"/>
    </source>
</evidence>
<keyword evidence="15" id="KW-0378">Hydrolase</keyword>
<dbReference type="GO" id="GO:0006123">
    <property type="term" value="P:mitochondrial electron transport, cytochrome c to oxygen"/>
    <property type="evidence" value="ECO:0007669"/>
    <property type="project" value="InterPro"/>
</dbReference>
<feature type="transmembrane region" description="Helical" evidence="30">
    <location>
        <begin position="931"/>
        <end position="949"/>
    </location>
</feature>
<evidence type="ECO:0000256" key="25">
    <source>
        <dbReference type="ARBA" id="ARBA00040555"/>
    </source>
</evidence>
<dbReference type="SMART" id="SM00175">
    <property type="entry name" value="RAB"/>
    <property type="match status" value="1"/>
</dbReference>
<dbReference type="GO" id="GO:0098554">
    <property type="term" value="C:cytoplasmic side of endoplasmic reticulum membrane"/>
    <property type="evidence" value="ECO:0007669"/>
    <property type="project" value="TreeGrafter"/>
</dbReference>
<feature type="transmembrane region" description="Helical" evidence="30">
    <location>
        <begin position="409"/>
        <end position="430"/>
    </location>
</feature>
<dbReference type="SMART" id="SM00353">
    <property type="entry name" value="HLH"/>
    <property type="match status" value="1"/>
</dbReference>
<dbReference type="GO" id="GO:0007517">
    <property type="term" value="P:muscle organ development"/>
    <property type="evidence" value="ECO:0007669"/>
    <property type="project" value="UniProtKB-KW"/>
</dbReference>
<keyword evidence="10" id="KW-0517">Myogenesis</keyword>
<dbReference type="PANTHER" id="PTHR12174:SF23">
    <property type="entry name" value="MINOR HISTOCOMPATIBILITY ANTIGEN H13"/>
    <property type="match status" value="1"/>
</dbReference>
<dbReference type="Gene3D" id="4.10.280.10">
    <property type="entry name" value="Helix-loop-helix DNA-binding domain"/>
    <property type="match status" value="1"/>
</dbReference>
<dbReference type="FunFam" id="4.10.280.10:FF:000039">
    <property type="entry name" value="DNA-binding protein inhibitor ID-3"/>
    <property type="match status" value="1"/>
</dbReference>
<dbReference type="InterPro" id="IPR011598">
    <property type="entry name" value="bHLH_dom"/>
</dbReference>
<feature type="transmembrane region" description="Helical" evidence="30">
    <location>
        <begin position="508"/>
        <end position="533"/>
    </location>
</feature>
<dbReference type="SUPFAM" id="SSF81406">
    <property type="entry name" value="Mitochondrial cytochrome c oxidase subunit IV"/>
    <property type="match status" value="1"/>
</dbReference>
<comment type="caution">
    <text evidence="32">The sequence shown here is derived from an EMBL/GenBank/DDBJ whole genome shotgun (WGS) entry which is preliminary data.</text>
</comment>
<keyword evidence="18" id="KW-0805">Transcription regulation</keyword>
<dbReference type="GO" id="GO:0098553">
    <property type="term" value="C:lumenal side of endoplasmic reticulum membrane"/>
    <property type="evidence" value="ECO:0007669"/>
    <property type="project" value="TreeGrafter"/>
</dbReference>
<feature type="transmembrane region" description="Helical" evidence="30">
    <location>
        <begin position="384"/>
        <end position="402"/>
    </location>
</feature>
<dbReference type="InterPro" id="IPR036638">
    <property type="entry name" value="HLH_DNA-bd_sf"/>
</dbReference>
<dbReference type="InterPro" id="IPR005225">
    <property type="entry name" value="Small_GTP-bd"/>
</dbReference>
<comment type="pathway">
    <text evidence="5">Energy metabolism; oxidative phosphorylation.</text>
</comment>
<accession>A0A6B0RA43</accession>
<dbReference type="FunFam" id="1.10.442.10:FF:000001">
    <property type="entry name" value="Cytochrome c oxidase subunit 4 isoform 1"/>
    <property type="match status" value="1"/>
</dbReference>
<evidence type="ECO:0000256" key="1">
    <source>
        <dbReference type="ARBA" id="ARBA00004123"/>
    </source>
</evidence>
<gene>
    <name evidence="32" type="ORF">E5288_WYG004216</name>
</gene>
<dbReference type="PROSITE" id="PS50888">
    <property type="entry name" value="BHLH"/>
    <property type="match status" value="1"/>
</dbReference>
<feature type="compositionally biased region" description="Polar residues" evidence="29">
    <location>
        <begin position="36"/>
        <end position="59"/>
    </location>
</feature>
<evidence type="ECO:0000256" key="3">
    <source>
        <dbReference type="ARBA" id="ARBA00004434"/>
    </source>
</evidence>
<evidence type="ECO:0000256" key="18">
    <source>
        <dbReference type="ARBA" id="ARBA00023015"/>
    </source>
</evidence>
<dbReference type="InterPro" id="IPR036639">
    <property type="entry name" value="Cyt_c_oxidase_su4_sf"/>
</dbReference>
<dbReference type="GO" id="GO:0045277">
    <property type="term" value="C:respiratory chain complex IV"/>
    <property type="evidence" value="ECO:0007669"/>
    <property type="project" value="InterPro"/>
</dbReference>
<feature type="transmembrane region" description="Helical" evidence="30">
    <location>
        <begin position="342"/>
        <end position="364"/>
    </location>
</feature>
<evidence type="ECO:0000256" key="9">
    <source>
        <dbReference type="ARBA" id="ARBA00022491"/>
    </source>
</evidence>
<evidence type="ECO:0000256" key="11">
    <source>
        <dbReference type="ARBA" id="ARBA00022553"/>
    </source>
</evidence>
<comment type="subunit">
    <text evidence="28">Homodimer, and heterodimer with other HLH proteins. Interacts with COPS5 and COPS7A. Interacts with IFI204. Interacts with GATA4 and NKX2-5. Interacts with ANKRD2; both proteins cooperate in myoblast differentiation. Interacts with CLOCK and BMAL1.</text>
</comment>
<feature type="domain" description="BHLH" evidence="31">
    <location>
        <begin position="691"/>
        <end position="743"/>
    </location>
</feature>
<evidence type="ECO:0000256" key="16">
    <source>
        <dbReference type="ARBA" id="ARBA00022824"/>
    </source>
</evidence>
<keyword evidence="19" id="KW-0090">Biological rhythms</keyword>
<feature type="transmembrane region" description="Helical" evidence="30">
    <location>
        <begin position="627"/>
        <end position="645"/>
    </location>
</feature>
<dbReference type="InterPro" id="IPR004203">
    <property type="entry name" value="Cyt_c_oxidase_su4_fam"/>
</dbReference>
<keyword evidence="22" id="KW-0804">Transcription</keyword>
<feature type="region of interest" description="Disordered" evidence="29">
    <location>
        <begin position="1"/>
        <end position="71"/>
    </location>
</feature>
<dbReference type="FunFam" id="3.40.50.300:FF:000311">
    <property type="entry name" value="GTP-binding protein RAD"/>
    <property type="match status" value="1"/>
</dbReference>
<evidence type="ECO:0000256" key="10">
    <source>
        <dbReference type="ARBA" id="ARBA00022541"/>
    </source>
</evidence>
<evidence type="ECO:0000256" key="17">
    <source>
        <dbReference type="ARBA" id="ARBA00022989"/>
    </source>
</evidence>
<dbReference type="CDD" id="cd04148">
    <property type="entry name" value="RGK"/>
    <property type="match status" value="1"/>
</dbReference>
<keyword evidence="11" id="KW-0597">Phosphoprotein</keyword>
<dbReference type="PANTHER" id="PTHR12174">
    <property type="entry name" value="SIGNAL PEPTIDE PEPTIDASE"/>
    <property type="match status" value="1"/>
</dbReference>
<dbReference type="NCBIfam" id="TIGR00231">
    <property type="entry name" value="small_GTP"/>
    <property type="match status" value="1"/>
</dbReference>
<sequence>MTLNTQQEAKTPLRRRASTPLPLSARGHQPGLLGTAPSTQTQHPRLGQSVSLNAPTRQPSPAPNGWSSESSDSESSWEALYRVVLLGDPGVGKTSLASLFAGRQERDLHEQLGEDVYERTLTVDGEDTTLLVMDTWEAEKLDESWSQESCLQVGSAYVIVYSIADRGSFESASELRIQLRRTHQADHVPIILVGNKADLARCREVSVEEGRACAVVFDCKFIETSATLQHNVAELFEGVVRQLRLRRRDCAVGEPPAPRRRASLGQRARRFLARLTAPQDLVKNNINDGMGALGSARLELESDPERSFAMDSAVSDPHNGSAEAGGPTNGTTRPPSTPEGIALAYGSLLLMALLPIFFGALRSVRCARGKNASDMPETITSRDAARFPIIASCTLLGLYLFFKIFSQEYINLLLSMYFFVLGILALSHTISPLMNKFFPANFPNRQYQLLFTQGSGENKEEIINYEFDTKDLVCLGLSSIVGVWYLLRKHWIANNLFGLAFSLNGVELLHLNNVSTGCILLGGLFIYDIFWVFGTNVMVTVAKSFEAPIKLVFPQDLLEKGLEADNFAMLGLGDIVIPGIFIALLLRFDISLKKNTHTYFYTSFAAYIFGLGLTIFIMHIFKHAQPALLYLVPACIGFPVLVALAKGEVTEMFSCALKAGKAAGGAGEVVRCLSEQSVAISRCAGGPGARLPALLEEQPVNVLLYDMNGCYSRLKELVPTLPQNRKVSRVEILQHVIDYIWDLELELNSESHVGTPGGRGLPARAPLSTLNGEIGALAAEAYSSGHPDSIQETWVAFWLSPSRKVSEWLGRASAAQTPASGGCGWESGFHHPVRTCGVTAVEDDLGAEGYWQLKAHGKEKMPPYTNYHAQRSYPMPEEPFCMELNADQRALKEKEKGSWTQLSHAEKVALYRLQFHQTFAEMNRRSNEWKTVMGCVFFFCGFTGLLIWWQRVYVFRKKPITLTDEWKAQQLQRILDMKGNPVQGLASRWDYERKEWKK</sequence>
<dbReference type="SMART" id="SM00730">
    <property type="entry name" value="PSN"/>
    <property type="match status" value="1"/>
</dbReference>
<dbReference type="SMART" id="SM00173">
    <property type="entry name" value="RAS"/>
    <property type="match status" value="1"/>
</dbReference>
<evidence type="ECO:0000256" key="27">
    <source>
        <dbReference type="ARBA" id="ARBA00043115"/>
    </source>
</evidence>
<dbReference type="GO" id="GO:0042500">
    <property type="term" value="F:aspartic endopeptidase activity, intramembrane cleaving"/>
    <property type="evidence" value="ECO:0007669"/>
    <property type="project" value="InterPro"/>
</dbReference>
<keyword evidence="33" id="KW-1185">Reference proteome</keyword>
<evidence type="ECO:0000256" key="29">
    <source>
        <dbReference type="SAM" id="MobiDB-lite"/>
    </source>
</evidence>
<dbReference type="InterPro" id="IPR007369">
    <property type="entry name" value="Peptidase_A22B_SPP"/>
</dbReference>
<dbReference type="GO" id="GO:0005525">
    <property type="term" value="F:GTP binding"/>
    <property type="evidence" value="ECO:0007669"/>
    <property type="project" value="InterPro"/>
</dbReference>
<dbReference type="AlphaFoldDB" id="A0A6B0RA43"/>
<dbReference type="GO" id="GO:0033619">
    <property type="term" value="P:membrane protein proteolysis"/>
    <property type="evidence" value="ECO:0007669"/>
    <property type="project" value="TreeGrafter"/>
</dbReference>
<evidence type="ECO:0000256" key="4">
    <source>
        <dbReference type="ARBA" id="ARBA00004477"/>
    </source>
</evidence>
<dbReference type="PRINTS" id="PR00449">
    <property type="entry name" value="RASTRNSFRMNG"/>
</dbReference>
<feature type="transmembrane region" description="Helical" evidence="30">
    <location>
        <begin position="567"/>
        <end position="586"/>
    </location>
</feature>
<evidence type="ECO:0000256" key="6">
    <source>
        <dbReference type="ARBA" id="ARBA00006859"/>
    </source>
</evidence>
<dbReference type="GO" id="GO:0005743">
    <property type="term" value="C:mitochondrial inner membrane"/>
    <property type="evidence" value="ECO:0007669"/>
    <property type="project" value="UniProtKB-SubCell"/>
</dbReference>
<evidence type="ECO:0000256" key="24">
    <source>
        <dbReference type="ARBA" id="ARBA00037443"/>
    </source>
</evidence>
<keyword evidence="12 30" id="KW-0812">Transmembrane</keyword>
<dbReference type="CDD" id="cd19691">
    <property type="entry name" value="bHLH_dnHLH_ID1"/>
    <property type="match status" value="1"/>
</dbReference>
<dbReference type="Pfam" id="PF04258">
    <property type="entry name" value="Peptidase_A22B"/>
    <property type="match status" value="1"/>
</dbReference>
<dbReference type="PROSITE" id="PS51421">
    <property type="entry name" value="RAS"/>
    <property type="match status" value="1"/>
</dbReference>
<comment type="similarity">
    <text evidence="6">Belongs to the peptidase A22B family.</text>
</comment>
<keyword evidence="16" id="KW-0256">Endoplasmic reticulum</keyword>
<dbReference type="InterPro" id="IPR006639">
    <property type="entry name" value="Preselin/SPP"/>
</dbReference>
<feature type="region of interest" description="Disordered" evidence="29">
    <location>
        <begin position="308"/>
        <end position="337"/>
    </location>
</feature>
<evidence type="ECO:0000256" key="21">
    <source>
        <dbReference type="ARBA" id="ARBA00023136"/>
    </source>
</evidence>
<dbReference type="UniPathway" id="UPA00705"/>
<dbReference type="InterPro" id="IPR001806">
    <property type="entry name" value="Small_GTPase"/>
</dbReference>
<evidence type="ECO:0000256" key="15">
    <source>
        <dbReference type="ARBA" id="ARBA00022801"/>
    </source>
</evidence>
<comment type="function">
    <text evidence="24">Transcriptional regulator (lacking a basic DNA binding domain) which negatively regulates the basic helix-loop-helix (bHLH) transcription factors by forming heterodimers and inhibiting their DNA binding and transcriptional activity. Implicated in regulating a variety of cellular processes, including cellular growth, senescence, differentiation, apoptosis, angiogenesis, and neoplastic transformation. Involved in myogenesis by inhibiting skeletal muscle and cardiac myocyte differentiation and promoting muscle precursor cells proliferation. Inhibits the binding of E2A-containing protein complexes to muscle creatine kinase E-box enhancer. Regulates the circadian clock by repressing the transcriptional activator activity of the CLOCK-BMAL1 heterodimer.</text>
</comment>
<evidence type="ECO:0000256" key="12">
    <source>
        <dbReference type="ARBA" id="ARBA00022692"/>
    </source>
</evidence>
<dbReference type="Proteomes" id="UP000322234">
    <property type="component" value="Unassembled WGS sequence"/>
</dbReference>
<dbReference type="Gene3D" id="3.40.50.300">
    <property type="entry name" value="P-loop containing nucleotide triphosphate hydrolases"/>
    <property type="match status" value="1"/>
</dbReference>
<evidence type="ECO:0000313" key="33">
    <source>
        <dbReference type="Proteomes" id="UP000322234"/>
    </source>
</evidence>
<evidence type="ECO:0000256" key="5">
    <source>
        <dbReference type="ARBA" id="ARBA00004673"/>
    </source>
</evidence>
<dbReference type="InterPro" id="IPR027417">
    <property type="entry name" value="P-loop_NTPase"/>
</dbReference>
<organism evidence="32 33">
    <name type="scientific">Bos mutus</name>
    <name type="common">wild yak</name>
    <dbReference type="NCBI Taxonomy" id="72004"/>
    <lineage>
        <taxon>Eukaryota</taxon>
        <taxon>Metazoa</taxon>
        <taxon>Chordata</taxon>
        <taxon>Craniata</taxon>
        <taxon>Vertebrata</taxon>
        <taxon>Euteleostomi</taxon>
        <taxon>Mammalia</taxon>
        <taxon>Eutheria</taxon>
        <taxon>Laurasiatheria</taxon>
        <taxon>Artiodactyla</taxon>
        <taxon>Ruminantia</taxon>
        <taxon>Pecora</taxon>
        <taxon>Bovidae</taxon>
        <taxon>Bovinae</taxon>
        <taxon>Bos</taxon>
    </lineage>
</organism>
<protein>
    <recommendedName>
        <fullName evidence="25">DNA-binding protein inhibitor ID-3</fullName>
    </recommendedName>
    <alternativeName>
        <fullName evidence="27">Inhibitor of DNA binding 3</fullName>
    </alternativeName>
    <alternativeName>
        <fullName evidence="26">Inhibitor of differentiation 3</fullName>
    </alternativeName>
</protein>
<dbReference type="EMBL" id="VBQZ03000024">
    <property type="protein sequence ID" value="MXQ85016.1"/>
    <property type="molecule type" value="Genomic_DNA"/>
</dbReference>
<keyword evidence="17 30" id="KW-1133">Transmembrane helix</keyword>
<evidence type="ECO:0000313" key="32">
    <source>
        <dbReference type="EMBL" id="MXQ85016.1"/>
    </source>
</evidence>
<feature type="transmembrane region" description="Helical" evidence="30">
    <location>
        <begin position="598"/>
        <end position="621"/>
    </location>
</feature>
<evidence type="ECO:0000259" key="31">
    <source>
        <dbReference type="PROSITE" id="PS50888"/>
    </source>
</evidence>
<dbReference type="GO" id="GO:0048511">
    <property type="term" value="P:rhythmic process"/>
    <property type="evidence" value="ECO:0007669"/>
    <property type="project" value="UniProtKB-KW"/>
</dbReference>
<dbReference type="SUPFAM" id="SSF52540">
    <property type="entry name" value="P-loop containing nucleoside triphosphate hydrolases"/>
    <property type="match status" value="1"/>
</dbReference>
<keyword evidence="23" id="KW-0539">Nucleus</keyword>
<dbReference type="Gene3D" id="1.10.442.10">
    <property type="entry name" value="Cytochrome c oxidase subunit IV"/>
    <property type="match status" value="1"/>
</dbReference>
<comment type="subcellular location">
    <subcellularLocation>
        <location evidence="4">Endoplasmic reticulum membrane</location>
        <topology evidence="4">Multi-pass membrane protein</topology>
    </subcellularLocation>
    <subcellularLocation>
        <location evidence="2">Membrane</location>
        <topology evidence="2">Multi-pass membrane protein</topology>
        <orientation evidence="2">Lumenal side</orientation>
    </subcellularLocation>
    <subcellularLocation>
        <location evidence="3">Mitochondrion inner membrane</location>
        <topology evidence="3">Single-pass membrane protein</topology>
    </subcellularLocation>
    <subcellularLocation>
        <location evidence="1">Nucleus</location>
    </subcellularLocation>
</comment>
<dbReference type="Pfam" id="PF00010">
    <property type="entry name" value="HLH"/>
    <property type="match status" value="1"/>
</dbReference>
<dbReference type="SUPFAM" id="SSF47459">
    <property type="entry name" value="HLH, helix-loop-helix DNA-binding domain"/>
    <property type="match status" value="1"/>
</dbReference>
<evidence type="ECO:0000256" key="23">
    <source>
        <dbReference type="ARBA" id="ARBA00023242"/>
    </source>
</evidence>
<evidence type="ECO:0000256" key="28">
    <source>
        <dbReference type="ARBA" id="ARBA00062752"/>
    </source>
</evidence>
<comment type="similarity">
    <text evidence="7">Belongs to the cytochrome c oxidase IV family.</text>
</comment>
<dbReference type="GO" id="GO:0003924">
    <property type="term" value="F:GTPase activity"/>
    <property type="evidence" value="ECO:0007669"/>
    <property type="project" value="InterPro"/>
</dbReference>
<evidence type="ECO:0000256" key="22">
    <source>
        <dbReference type="ARBA" id="ARBA00023163"/>
    </source>
</evidence>
<evidence type="ECO:0000256" key="7">
    <source>
        <dbReference type="ARBA" id="ARBA00008135"/>
    </source>
</evidence>
<evidence type="ECO:0000256" key="20">
    <source>
        <dbReference type="ARBA" id="ARBA00023128"/>
    </source>
</evidence>
<keyword evidence="14" id="KW-0999">Mitochondrion inner membrane</keyword>
<keyword evidence="9" id="KW-0678">Repressor</keyword>
<evidence type="ECO:0000256" key="13">
    <source>
        <dbReference type="ARBA" id="ARBA00022741"/>
    </source>
</evidence>
<evidence type="ECO:0000256" key="8">
    <source>
        <dbReference type="ARBA" id="ARBA00008846"/>
    </source>
</evidence>
<keyword evidence="20" id="KW-0496">Mitochondrion</keyword>
<proteinExistence type="inferred from homology"/>
<dbReference type="SMART" id="SM00174">
    <property type="entry name" value="RHO"/>
    <property type="match status" value="1"/>
</dbReference>
<dbReference type="GO" id="GO:0046983">
    <property type="term" value="F:protein dimerization activity"/>
    <property type="evidence" value="ECO:0007669"/>
    <property type="project" value="InterPro"/>
</dbReference>
<dbReference type="GO" id="GO:0005634">
    <property type="term" value="C:nucleus"/>
    <property type="evidence" value="ECO:0007669"/>
    <property type="project" value="UniProtKB-SubCell"/>
</dbReference>
<dbReference type="GO" id="GO:0006465">
    <property type="term" value="P:signal peptide processing"/>
    <property type="evidence" value="ECO:0007669"/>
    <property type="project" value="TreeGrafter"/>
</dbReference>
<evidence type="ECO:0000256" key="19">
    <source>
        <dbReference type="ARBA" id="ARBA00023108"/>
    </source>
</evidence>
<dbReference type="Pfam" id="PF00071">
    <property type="entry name" value="Ras"/>
    <property type="match status" value="1"/>
</dbReference>
<comment type="similarity">
    <text evidence="8">Belongs to the small GTPase superfamily. RGK family.</text>
</comment>
<reference evidence="32" key="1">
    <citation type="submission" date="2019-10" db="EMBL/GenBank/DDBJ databases">
        <title>The sequence and de novo assembly of the wild yak genome.</title>
        <authorList>
            <person name="Liu Y."/>
        </authorList>
    </citation>
    <scope>NUCLEOTIDE SEQUENCE [LARGE SCALE GENOMIC DNA]</scope>
    <source>
        <strain evidence="32">WY2019</strain>
    </source>
</reference>
<evidence type="ECO:0000256" key="26">
    <source>
        <dbReference type="ARBA" id="ARBA00042953"/>
    </source>
</evidence>
<keyword evidence="13" id="KW-0547">Nucleotide-binding</keyword>
<evidence type="ECO:0000256" key="30">
    <source>
        <dbReference type="SAM" id="Phobius"/>
    </source>
</evidence>
<dbReference type="PROSITE" id="PS51419">
    <property type="entry name" value="RAB"/>
    <property type="match status" value="1"/>
</dbReference>
<keyword evidence="21 30" id="KW-0472">Membrane</keyword>